<dbReference type="SUPFAM" id="SSF55920">
    <property type="entry name" value="Creatinase/aminopeptidase"/>
    <property type="match status" value="1"/>
</dbReference>
<evidence type="ECO:0000259" key="5">
    <source>
        <dbReference type="Pfam" id="PF01321"/>
    </source>
</evidence>
<evidence type="ECO:0008006" key="8">
    <source>
        <dbReference type="Google" id="ProtNLM"/>
    </source>
</evidence>
<comment type="cofactor">
    <cofactor evidence="1">
        <name>Mn(2+)</name>
        <dbReference type="ChEBI" id="CHEBI:29035"/>
    </cofactor>
</comment>
<reference evidence="6 7" key="1">
    <citation type="submission" date="2016-02" db="EMBL/GenBank/DDBJ databases">
        <authorList>
            <person name="Wen L."/>
            <person name="He K."/>
            <person name="Yang H."/>
        </authorList>
    </citation>
    <scope>NUCLEOTIDE SEQUENCE [LARGE SCALE GENOMIC DNA]</scope>
    <source>
        <strain evidence="6">Trichococcus palustris</strain>
    </source>
</reference>
<name>A0A143YG74_9LACT</name>
<evidence type="ECO:0000256" key="1">
    <source>
        <dbReference type="ARBA" id="ARBA00001936"/>
    </source>
</evidence>
<dbReference type="Gene3D" id="3.40.350.10">
    <property type="entry name" value="Creatinase/prolidase N-terminal domain"/>
    <property type="match status" value="1"/>
</dbReference>
<dbReference type="CDD" id="cd01092">
    <property type="entry name" value="APP-like"/>
    <property type="match status" value="1"/>
</dbReference>
<evidence type="ECO:0000313" key="7">
    <source>
        <dbReference type="Proteomes" id="UP000242754"/>
    </source>
</evidence>
<dbReference type="PANTHER" id="PTHR46112:SF10">
    <property type="entry name" value="DIPEPTIDASE YKVY-RELATED"/>
    <property type="match status" value="1"/>
</dbReference>
<accession>A0A143YG74</accession>
<proteinExistence type="inferred from homology"/>
<gene>
    <name evidence="6" type="ORF">Tpal_920</name>
</gene>
<evidence type="ECO:0000259" key="4">
    <source>
        <dbReference type="Pfam" id="PF00557"/>
    </source>
</evidence>
<evidence type="ECO:0000313" key="6">
    <source>
        <dbReference type="EMBL" id="CZQ87611.1"/>
    </source>
</evidence>
<dbReference type="Pfam" id="PF01321">
    <property type="entry name" value="Creatinase_N"/>
    <property type="match status" value="1"/>
</dbReference>
<dbReference type="AlphaFoldDB" id="A0A143YG74"/>
<dbReference type="EMBL" id="FJNE01000002">
    <property type="protein sequence ID" value="CZQ87611.1"/>
    <property type="molecule type" value="Genomic_DNA"/>
</dbReference>
<sequence>MQMPLNRIVDLMKKQDIDIVFLNNPRNVFYVSSYMSDPHERILAAILFKDEKPLLFTPALEENDAKKIASEYDIFSYLDTENPWEIIVAKLQEKNVPLKRWAIEKDFLTVERLEALKEAFPSAAFDFNISTTIQDMRLVKNPQELAIMKKAGYWADQALQIGAKALREGITEAEVVAEIEYQMKRRGISEMSFDTMVLFGENAASPHGTPGEKKLQKNQFVLFDLGVMYEGYASDVTRTLFFGDEPTEHQKEIYNLVLSAHDEAMAAVRVGMKASALDAVARNVIAVGGYGKYFNHRLGHGLGQGVHEFPSIMEGNDMEILDGMCFSIEPGIYLPGDVGVRVEDCGYASPEGFVSFTETPTGIATYLELIK</sequence>
<keyword evidence="7" id="KW-1185">Reference proteome</keyword>
<dbReference type="InterPro" id="IPR029149">
    <property type="entry name" value="Creatin/AminoP/Spt16_N"/>
</dbReference>
<dbReference type="InterPro" id="IPR036005">
    <property type="entry name" value="Creatinase/aminopeptidase-like"/>
</dbReference>
<dbReference type="RefSeq" id="WP_245825636.1">
    <property type="nucleotide sequence ID" value="NZ_FJNE01000002.1"/>
</dbReference>
<dbReference type="STRING" id="140314.SAMN04488076_10538"/>
<dbReference type="PANTHER" id="PTHR46112">
    <property type="entry name" value="AMINOPEPTIDASE"/>
    <property type="match status" value="1"/>
</dbReference>
<organism evidence="6 7">
    <name type="scientific">Trichococcus palustris</name>
    <dbReference type="NCBI Taxonomy" id="140314"/>
    <lineage>
        <taxon>Bacteria</taxon>
        <taxon>Bacillati</taxon>
        <taxon>Bacillota</taxon>
        <taxon>Bacilli</taxon>
        <taxon>Lactobacillales</taxon>
        <taxon>Carnobacteriaceae</taxon>
        <taxon>Trichococcus</taxon>
    </lineage>
</organism>
<feature type="domain" description="Creatinase N-terminal" evidence="5">
    <location>
        <begin position="5"/>
        <end position="139"/>
    </location>
</feature>
<dbReference type="InterPro" id="IPR000587">
    <property type="entry name" value="Creatinase_N"/>
</dbReference>
<dbReference type="SUPFAM" id="SSF53092">
    <property type="entry name" value="Creatinase/prolidase N-terminal domain"/>
    <property type="match status" value="1"/>
</dbReference>
<evidence type="ECO:0000256" key="2">
    <source>
        <dbReference type="ARBA" id="ARBA00008766"/>
    </source>
</evidence>
<dbReference type="InterPro" id="IPR050659">
    <property type="entry name" value="Peptidase_M24B"/>
</dbReference>
<protein>
    <recommendedName>
        <fullName evidence="8">Peptidase m24 methionine aminopeptidase</fullName>
    </recommendedName>
</protein>
<dbReference type="Gene3D" id="3.90.230.10">
    <property type="entry name" value="Creatinase/methionine aminopeptidase superfamily"/>
    <property type="match status" value="1"/>
</dbReference>
<comment type="similarity">
    <text evidence="2">Belongs to the peptidase M24B family.</text>
</comment>
<evidence type="ECO:0000256" key="3">
    <source>
        <dbReference type="ARBA" id="ARBA00023211"/>
    </source>
</evidence>
<keyword evidence="3" id="KW-0464">Manganese</keyword>
<dbReference type="Pfam" id="PF00557">
    <property type="entry name" value="Peptidase_M24"/>
    <property type="match status" value="1"/>
</dbReference>
<dbReference type="InterPro" id="IPR000994">
    <property type="entry name" value="Pept_M24"/>
</dbReference>
<feature type="domain" description="Peptidase M24" evidence="4">
    <location>
        <begin position="147"/>
        <end position="345"/>
    </location>
</feature>
<dbReference type="Proteomes" id="UP000242754">
    <property type="component" value="Unassembled WGS sequence"/>
</dbReference>